<dbReference type="Gene3D" id="3.30.70.100">
    <property type="match status" value="1"/>
</dbReference>
<protein>
    <submittedName>
        <fullName evidence="3">Heavy-metal-associated domain-containing protein</fullName>
    </submittedName>
</protein>
<dbReference type="RefSeq" id="WP_187657583.1">
    <property type="nucleotide sequence ID" value="NZ_JACSOD020000484.1"/>
</dbReference>
<evidence type="ECO:0000313" key="4">
    <source>
        <dbReference type="Proteomes" id="UP000759529"/>
    </source>
</evidence>
<dbReference type="PANTHER" id="PTHR46594">
    <property type="entry name" value="P-TYPE CATION-TRANSPORTING ATPASE"/>
    <property type="match status" value="1"/>
</dbReference>
<dbReference type="InterPro" id="IPR006121">
    <property type="entry name" value="HMA_dom"/>
</dbReference>
<dbReference type="PROSITE" id="PS50846">
    <property type="entry name" value="HMA_2"/>
    <property type="match status" value="1"/>
</dbReference>
<keyword evidence="4" id="KW-1185">Reference proteome</keyword>
<organism evidence="3 4">
    <name type="scientific">Flavobacterium macrobrachii</name>
    <dbReference type="NCBI Taxonomy" id="591204"/>
    <lineage>
        <taxon>Bacteria</taxon>
        <taxon>Pseudomonadati</taxon>
        <taxon>Bacteroidota</taxon>
        <taxon>Flavobacteriia</taxon>
        <taxon>Flavobacteriales</taxon>
        <taxon>Flavobacteriaceae</taxon>
        <taxon>Flavobacterium</taxon>
    </lineage>
</organism>
<dbReference type="Pfam" id="PF00403">
    <property type="entry name" value="HMA"/>
    <property type="match status" value="1"/>
</dbReference>
<accession>A0ABS2CX85</accession>
<evidence type="ECO:0000259" key="2">
    <source>
        <dbReference type="PROSITE" id="PS50846"/>
    </source>
</evidence>
<evidence type="ECO:0000256" key="1">
    <source>
        <dbReference type="ARBA" id="ARBA00022723"/>
    </source>
</evidence>
<dbReference type="EMBL" id="JACSOD020000484">
    <property type="protein sequence ID" value="MBM6499578.1"/>
    <property type="molecule type" value="Genomic_DNA"/>
</dbReference>
<dbReference type="PANTHER" id="PTHR46594:SF4">
    <property type="entry name" value="P-TYPE CATION-TRANSPORTING ATPASE"/>
    <property type="match status" value="1"/>
</dbReference>
<proteinExistence type="predicted"/>
<name>A0ABS2CX85_9FLAO</name>
<evidence type="ECO:0000313" key="3">
    <source>
        <dbReference type="EMBL" id="MBM6499578.1"/>
    </source>
</evidence>
<dbReference type="SUPFAM" id="SSF55008">
    <property type="entry name" value="HMA, heavy metal-associated domain"/>
    <property type="match status" value="1"/>
</dbReference>
<dbReference type="PROSITE" id="PS51257">
    <property type="entry name" value="PROKAR_LIPOPROTEIN"/>
    <property type="match status" value="1"/>
</dbReference>
<dbReference type="CDD" id="cd00371">
    <property type="entry name" value="HMA"/>
    <property type="match status" value="1"/>
</dbReference>
<gene>
    <name evidence="3" type="ORF">H9X54_009745</name>
</gene>
<sequence length="125" mass="13535">MNFVKPIITMTLCSLLFMSCKETGNKPNLSDSTNAVSSTEKKVAQKPETATLKIDGMTCSMGCAKTIERKLTEMEGVQEAKVDFDKKEATVSFDAAVLSPEKISETVEATADGKTYKVSDVKIKA</sequence>
<feature type="domain" description="HMA" evidence="2">
    <location>
        <begin position="48"/>
        <end position="115"/>
    </location>
</feature>
<comment type="caution">
    <text evidence="3">The sequence shown here is derived from an EMBL/GenBank/DDBJ whole genome shotgun (WGS) entry which is preliminary data.</text>
</comment>
<dbReference type="Proteomes" id="UP000759529">
    <property type="component" value="Unassembled WGS sequence"/>
</dbReference>
<dbReference type="InterPro" id="IPR036163">
    <property type="entry name" value="HMA_dom_sf"/>
</dbReference>
<reference evidence="3 4" key="1">
    <citation type="submission" date="2021-02" db="EMBL/GenBank/DDBJ databases">
        <authorList>
            <person name="Jung H.S."/>
            <person name="Chun B.H."/>
            <person name="Jeon C.O."/>
        </authorList>
    </citation>
    <scope>NUCLEOTIDE SEQUENCE [LARGE SCALE GENOMIC DNA]</scope>
    <source>
        <strain evidence="3 4">LMG 25203</strain>
    </source>
</reference>
<keyword evidence="1" id="KW-0479">Metal-binding</keyword>